<keyword evidence="1" id="KW-1133">Transmembrane helix</keyword>
<proteinExistence type="predicted"/>
<evidence type="ECO:0000313" key="3">
    <source>
        <dbReference type="Proteomes" id="UP000204095"/>
    </source>
</evidence>
<keyword evidence="1" id="KW-0472">Membrane</keyword>
<dbReference type="Proteomes" id="UP000204095">
    <property type="component" value="Segment"/>
</dbReference>
<dbReference type="EMBL" id="DQ890022">
    <property type="protein sequence ID" value="ABT15521.1"/>
    <property type="molecule type" value="Genomic_DNA"/>
</dbReference>
<dbReference type="RefSeq" id="YP_001425868.1">
    <property type="nucleotide sequence ID" value="NC_008603.1"/>
</dbReference>
<evidence type="ECO:0000256" key="1">
    <source>
        <dbReference type="SAM" id="Phobius"/>
    </source>
</evidence>
<keyword evidence="1" id="KW-0812">Transmembrane</keyword>
<reference evidence="2 3" key="1">
    <citation type="journal article" date="2007" name="Virology">
        <title>Sequence and annotation of the 314-kb MT325 and the 321-kb FR483 viruses that infect Chlorella Pbi.</title>
        <authorList>
            <person name="Fitzgerald L.A."/>
            <person name="Graves M.V."/>
            <person name="Li X."/>
            <person name="Feldblyum T."/>
            <person name="Hartigan J."/>
            <person name="Van Etten J.L."/>
        </authorList>
    </citation>
    <scope>NUCLEOTIDE SEQUENCE [LARGE SCALE GENOMIC DNA]</scope>
    <source>
        <strain evidence="2 3">FR483</strain>
    </source>
</reference>
<accession>A7J6U0</accession>
<protein>
    <submittedName>
        <fullName evidence="2">Uncharacterized protein n236R</fullName>
    </submittedName>
</protein>
<feature type="transmembrane region" description="Helical" evidence="1">
    <location>
        <begin position="12"/>
        <end position="34"/>
    </location>
</feature>
<dbReference type="GeneID" id="5470143"/>
<evidence type="ECO:0000313" key="2">
    <source>
        <dbReference type="EMBL" id="ABT15521.1"/>
    </source>
</evidence>
<dbReference type="KEGG" id="vg:5470143"/>
<organismHost>
    <name type="scientific">Paramecium bursaria</name>
    <dbReference type="NCBI Taxonomy" id="74790"/>
</organismHost>
<organism evidence="2 3">
    <name type="scientific">Paramecium bursaria Chlorella virus FR483</name>
    <name type="common">PBCV-FR483</name>
    <dbReference type="NCBI Taxonomy" id="399781"/>
    <lineage>
        <taxon>Viruses</taxon>
        <taxon>Varidnaviria</taxon>
        <taxon>Bamfordvirae</taxon>
        <taxon>Nucleocytoviricota</taxon>
        <taxon>Megaviricetes</taxon>
        <taxon>Algavirales</taxon>
        <taxon>Phycodnaviridae</taxon>
        <taxon>Chlorovirus</taxon>
        <taxon>Chlorovirus conductrix</taxon>
        <taxon>Paramecium bursaria Chlorella virus A1</taxon>
    </lineage>
</organism>
<sequence>MLLFSRSTEKFALLTLFLLTLFLLFLLVTLFIYVRKYFLMSRRHFYKIVLFSFHNARDTSGKVARTRLVHSFNSGPVYVYPPRAFYRHKDFARLGVKKQHRGTKGVELKHINVPVQNLPRHVGVDNLARFLVTLVRHIRHTSYVVFIYSGIKFKQNDKK</sequence>
<gene>
    <name evidence="2" type="primary">n236R</name>
    <name evidence="2" type="ORF">FR483_n236R</name>
</gene>
<name>A7J6U0_PBCVF</name>